<dbReference type="Proteomes" id="UP001210204">
    <property type="component" value="Unassembled WGS sequence"/>
</dbReference>
<protein>
    <recommendedName>
        <fullName evidence="4">Beta-carotene 15,15'-monooxygenase</fullName>
    </recommendedName>
</protein>
<feature type="transmembrane region" description="Helical" evidence="1">
    <location>
        <begin position="236"/>
        <end position="255"/>
    </location>
</feature>
<keyword evidence="1" id="KW-1133">Transmembrane helix</keyword>
<comment type="caution">
    <text evidence="2">The sequence shown here is derived from an EMBL/GenBank/DDBJ whole genome shotgun (WGS) entry which is preliminary data.</text>
</comment>
<evidence type="ECO:0008006" key="4">
    <source>
        <dbReference type="Google" id="ProtNLM"/>
    </source>
</evidence>
<feature type="transmembrane region" description="Helical" evidence="1">
    <location>
        <begin position="21"/>
        <end position="43"/>
    </location>
</feature>
<evidence type="ECO:0000313" key="3">
    <source>
        <dbReference type="Proteomes" id="UP001210204"/>
    </source>
</evidence>
<proteinExistence type="predicted"/>
<feature type="transmembrane region" description="Helical" evidence="1">
    <location>
        <begin position="141"/>
        <end position="157"/>
    </location>
</feature>
<name>A0AAW6D825_STRSL</name>
<feature type="transmembrane region" description="Helical" evidence="1">
    <location>
        <begin position="198"/>
        <end position="224"/>
    </location>
</feature>
<sequence length="276" mass="31880">MESTERIKNIESRLKKWNLKVSLISLWGPAVLLLIEIITQLFGECIHSTISSWLSQLFSWLSPKLLISFILFAVIVKALYELFNLNTQYLMEHDETIIVVPRKLKHIYGLTAYKAVQKGVNYTKNVDILLDNGLKMLSEKLYTCLITLTTIIVLTDSKEPSSKLASCLSFFIITTFLYGLSFYFISDMLNSKKRKLSEYFLLVLCSTYNVLAAVCFLILLLAIAHPYPDGWKYFTAIYFIPAFAFTTLMFCTYRFEFIKIDKLKKYLESSEGMDLD</sequence>
<reference evidence="2" key="1">
    <citation type="submission" date="2023-01" db="EMBL/GenBank/DDBJ databases">
        <title>Human gut microbiome strain richness.</title>
        <authorList>
            <person name="Chen-Liaw A."/>
        </authorList>
    </citation>
    <scope>NUCLEOTIDE SEQUENCE</scope>
    <source>
        <strain evidence="2">1001095st1_G4_1001095IJ_161003</strain>
    </source>
</reference>
<dbReference type="AlphaFoldDB" id="A0AAW6D825"/>
<evidence type="ECO:0000256" key="1">
    <source>
        <dbReference type="SAM" id="Phobius"/>
    </source>
</evidence>
<keyword evidence="1" id="KW-0812">Transmembrane</keyword>
<accession>A0AAW6D825</accession>
<dbReference type="RefSeq" id="WP_195917794.1">
    <property type="nucleotide sequence ID" value="NZ_JADOZZ010000001.1"/>
</dbReference>
<feature type="transmembrane region" description="Helical" evidence="1">
    <location>
        <begin position="63"/>
        <end position="83"/>
    </location>
</feature>
<dbReference type="EMBL" id="JAQMJT010000001">
    <property type="protein sequence ID" value="MDB8612869.1"/>
    <property type="molecule type" value="Genomic_DNA"/>
</dbReference>
<feature type="transmembrane region" description="Helical" evidence="1">
    <location>
        <begin position="163"/>
        <end position="186"/>
    </location>
</feature>
<evidence type="ECO:0000313" key="2">
    <source>
        <dbReference type="EMBL" id="MDB8612869.1"/>
    </source>
</evidence>
<gene>
    <name evidence="2" type="ORF">PNU26_00420</name>
</gene>
<keyword evidence="1" id="KW-0472">Membrane</keyword>
<organism evidence="2 3">
    <name type="scientific">Streptococcus salivarius</name>
    <dbReference type="NCBI Taxonomy" id="1304"/>
    <lineage>
        <taxon>Bacteria</taxon>
        <taxon>Bacillati</taxon>
        <taxon>Bacillota</taxon>
        <taxon>Bacilli</taxon>
        <taxon>Lactobacillales</taxon>
        <taxon>Streptococcaceae</taxon>
        <taxon>Streptococcus</taxon>
    </lineage>
</organism>